<proteinExistence type="predicted"/>
<evidence type="ECO:0000313" key="1">
    <source>
        <dbReference type="EMBL" id="TWT48749.1"/>
    </source>
</evidence>
<dbReference type="InterPro" id="IPR017850">
    <property type="entry name" value="Alkaline_phosphatase_core_sf"/>
</dbReference>
<comment type="caution">
    <text evidence="1">The sequence shown here is derived from an EMBL/GenBank/DDBJ whole genome shotgun (WGS) entry which is preliminary data.</text>
</comment>
<protein>
    <submittedName>
        <fullName evidence="1">Sulfatase</fullName>
    </submittedName>
</protein>
<organism evidence="1 2">
    <name type="scientific">Botrimarina hoheduenensis</name>
    <dbReference type="NCBI Taxonomy" id="2528000"/>
    <lineage>
        <taxon>Bacteria</taxon>
        <taxon>Pseudomonadati</taxon>
        <taxon>Planctomycetota</taxon>
        <taxon>Planctomycetia</taxon>
        <taxon>Pirellulales</taxon>
        <taxon>Lacipirellulaceae</taxon>
        <taxon>Botrimarina</taxon>
    </lineage>
</organism>
<dbReference type="EMBL" id="SJPH01000001">
    <property type="protein sequence ID" value="TWT48749.1"/>
    <property type="molecule type" value="Genomic_DNA"/>
</dbReference>
<dbReference type="Gene3D" id="3.40.720.10">
    <property type="entry name" value="Alkaline Phosphatase, subunit A"/>
    <property type="match status" value="2"/>
</dbReference>
<evidence type="ECO:0000313" key="2">
    <source>
        <dbReference type="Proteomes" id="UP000318995"/>
    </source>
</evidence>
<dbReference type="AlphaFoldDB" id="A0A5C5WF80"/>
<dbReference type="SUPFAM" id="SSF53649">
    <property type="entry name" value="Alkaline phosphatase-like"/>
    <property type="match status" value="1"/>
</dbReference>
<reference evidence="1 2" key="1">
    <citation type="submission" date="2019-02" db="EMBL/GenBank/DDBJ databases">
        <title>Deep-cultivation of Planctomycetes and their phenomic and genomic characterization uncovers novel biology.</title>
        <authorList>
            <person name="Wiegand S."/>
            <person name="Jogler M."/>
            <person name="Boedeker C."/>
            <person name="Pinto D."/>
            <person name="Vollmers J."/>
            <person name="Rivas-Marin E."/>
            <person name="Kohn T."/>
            <person name="Peeters S.H."/>
            <person name="Heuer A."/>
            <person name="Rast P."/>
            <person name="Oberbeckmann S."/>
            <person name="Bunk B."/>
            <person name="Jeske O."/>
            <person name="Meyerdierks A."/>
            <person name="Storesund J.E."/>
            <person name="Kallscheuer N."/>
            <person name="Luecker S."/>
            <person name="Lage O.M."/>
            <person name="Pohl T."/>
            <person name="Merkel B.J."/>
            <person name="Hornburger P."/>
            <person name="Mueller R.-W."/>
            <person name="Bruemmer F."/>
            <person name="Labrenz M."/>
            <person name="Spormann A.M."/>
            <person name="Op Den Camp H."/>
            <person name="Overmann J."/>
            <person name="Amann R."/>
            <person name="Jetten M.S.M."/>
            <person name="Mascher T."/>
            <person name="Medema M.H."/>
            <person name="Devos D.P."/>
            <person name="Kaster A.-K."/>
            <person name="Ovreas L."/>
            <person name="Rohde M."/>
            <person name="Galperin M.Y."/>
            <person name="Jogler C."/>
        </authorList>
    </citation>
    <scope>NUCLEOTIDE SEQUENCE [LARGE SCALE GENOMIC DNA]</scope>
    <source>
        <strain evidence="1 2">Pla111</strain>
    </source>
</reference>
<keyword evidence="2" id="KW-1185">Reference proteome</keyword>
<gene>
    <name evidence="1" type="ORF">Pla111_05240</name>
</gene>
<dbReference type="OrthoDB" id="265007at2"/>
<name>A0A5C5WF80_9BACT</name>
<sequence>MHERTTLLVTIDGLRAAALGAYGQTSYETPFFDRLATCGRTYDWCYAETPHSQTLLNRVAAATLRRGSASVVAVTDDPALAGSTDWQAFENRHHCATMRPSRVANEIGQTALAATLADTADFLGEVRSTNLSASLIWLHLLGGYGPWDAPPALFAGMIDGDDPEFACEPIPPATSFADWQSPAACEARFAASCRYAAEVQSLDACLDAFLEAITPLYNDALDLIVAGLRGFPLGEHGSVGGVDPRLYSEQQQTPLIVVRADDHAASYTRSAQPVGVTDTIASLLAVTRPLPSPPDEGLVLESPGVARGMRTRDWYLRTEATLATEAEPTELSDVEEQPLAELYLKPDDRWEHNNIAKLRPDETAELLARLPS</sequence>
<dbReference type="Proteomes" id="UP000318995">
    <property type="component" value="Unassembled WGS sequence"/>
</dbReference>
<accession>A0A5C5WF80</accession>
<dbReference type="RefSeq" id="WP_146571043.1">
    <property type="nucleotide sequence ID" value="NZ_SJPH01000001.1"/>
</dbReference>